<dbReference type="InterPro" id="IPR014710">
    <property type="entry name" value="RmlC-like_jellyroll"/>
</dbReference>
<dbReference type="Proteomes" id="UP001195660">
    <property type="component" value="Unassembled WGS sequence"/>
</dbReference>
<protein>
    <submittedName>
        <fullName evidence="2">Cupin fold metalloprotein, WbuC family</fullName>
    </submittedName>
</protein>
<dbReference type="Gene3D" id="2.60.120.10">
    <property type="entry name" value="Jelly Rolls"/>
    <property type="match status" value="1"/>
</dbReference>
<dbReference type="SUPFAM" id="SSF51182">
    <property type="entry name" value="RmlC-like cupins"/>
    <property type="match status" value="1"/>
</dbReference>
<dbReference type="Pfam" id="PF19480">
    <property type="entry name" value="DUF6016"/>
    <property type="match status" value="1"/>
</dbReference>
<accession>A0ABS2C8L9</accession>
<dbReference type="InterPro" id="IPR046058">
    <property type="entry name" value="WbuC_cupin"/>
</dbReference>
<dbReference type="NCBIfam" id="TIGR04366">
    <property type="entry name" value="cupin_WbuC"/>
    <property type="match status" value="1"/>
</dbReference>
<dbReference type="InterPro" id="IPR027565">
    <property type="entry name" value="Cupin_WbuC"/>
</dbReference>
<feature type="domain" description="Cupin fold metalloprotein WbuC cupin" evidence="1">
    <location>
        <begin position="7"/>
        <end position="90"/>
    </location>
</feature>
<dbReference type="CDD" id="cd07005">
    <property type="entry name" value="cupin_WbuC-like"/>
    <property type="match status" value="1"/>
</dbReference>
<name>A0ABS2C8L9_9NEIS</name>
<keyword evidence="3" id="KW-1185">Reference proteome</keyword>
<reference evidence="2 3" key="1">
    <citation type="submission" date="2019-11" db="EMBL/GenBank/DDBJ databases">
        <title>Novel Deefgea species.</title>
        <authorList>
            <person name="Han J.-H."/>
        </authorList>
    </citation>
    <scope>NUCLEOTIDE SEQUENCE [LARGE SCALE GENOMIC DNA]</scope>
    <source>
        <strain evidence="2 3">LMG 24817</strain>
    </source>
</reference>
<comment type="caution">
    <text evidence="2">The sequence shown here is derived from an EMBL/GenBank/DDBJ whole genome shotgun (WGS) entry which is preliminary data.</text>
</comment>
<dbReference type="EMBL" id="WOFE01000001">
    <property type="protein sequence ID" value="MBM5570493.1"/>
    <property type="molecule type" value="Genomic_DNA"/>
</dbReference>
<proteinExistence type="predicted"/>
<evidence type="ECO:0000313" key="3">
    <source>
        <dbReference type="Proteomes" id="UP001195660"/>
    </source>
</evidence>
<sequence length="157" mass="17606">MSQVAFIDQNLLADLLDEAAQSPRRRKNRNFHASDDAVCHRLLNALQPDTYVQPHCHFSVDKEETMVVLSGRMGVLIFNRDGIVIQQQVLAAGTDCIGINIPPRVMHSLVALEPTVFFEVKAGPYVPVAENERAAWAPSEGDESVAIYREWMRSLFD</sequence>
<evidence type="ECO:0000313" key="2">
    <source>
        <dbReference type="EMBL" id="MBM5570493.1"/>
    </source>
</evidence>
<dbReference type="RefSeq" id="WP_203569788.1">
    <property type="nucleotide sequence ID" value="NZ_WOFE01000001.1"/>
</dbReference>
<dbReference type="InterPro" id="IPR011051">
    <property type="entry name" value="RmlC_Cupin_sf"/>
</dbReference>
<evidence type="ECO:0000259" key="1">
    <source>
        <dbReference type="Pfam" id="PF19480"/>
    </source>
</evidence>
<gene>
    <name evidence="2" type="ORF">GM173_02745</name>
</gene>
<organism evidence="2 3">
    <name type="scientific">Deefgea chitinilytica</name>
    <dbReference type="NCBI Taxonomy" id="570276"/>
    <lineage>
        <taxon>Bacteria</taxon>
        <taxon>Pseudomonadati</taxon>
        <taxon>Pseudomonadota</taxon>
        <taxon>Betaproteobacteria</taxon>
        <taxon>Neisseriales</taxon>
        <taxon>Chitinibacteraceae</taxon>
        <taxon>Deefgea</taxon>
    </lineage>
</organism>